<keyword evidence="2" id="KW-0812">Transmembrane</keyword>
<evidence type="ECO:0000256" key="2">
    <source>
        <dbReference type="SAM" id="Phobius"/>
    </source>
</evidence>
<evidence type="ECO:0000313" key="4">
    <source>
        <dbReference type="Proteomes" id="UP001054897"/>
    </source>
</evidence>
<keyword evidence="2" id="KW-0472">Membrane</keyword>
<sequence>MSLEDRDWYKEDFDRRTGRSSKRGQTLDERDDWKERKHSEPQPKAKNERPAERVKRREQAKPTEEEKRAYQQVPPAHTFLAARYELAIRRRTQKTFWAGVVGGMIAGAALAETIRALM</sequence>
<feature type="compositionally biased region" description="Basic and acidic residues" evidence="1">
    <location>
        <begin position="1"/>
        <end position="17"/>
    </location>
</feature>
<evidence type="ECO:0000256" key="1">
    <source>
        <dbReference type="SAM" id="MobiDB-lite"/>
    </source>
</evidence>
<reference evidence="3" key="1">
    <citation type="submission" date="2022-06" db="EMBL/GenBank/DDBJ databases">
        <title>Complete genome of Pseudomonas hydrolytica DSWY01T.</title>
        <authorList>
            <person name="Jung J."/>
            <person name="Jeon C.O."/>
        </authorList>
    </citation>
    <scope>NUCLEOTIDE SEQUENCE</scope>
    <source>
        <strain evidence="3">DSWY01</strain>
    </source>
</reference>
<dbReference type="Proteomes" id="UP001054897">
    <property type="component" value="Chromosome"/>
</dbReference>
<dbReference type="EMBL" id="CP099397">
    <property type="protein sequence ID" value="USR41303.1"/>
    <property type="molecule type" value="Genomic_DNA"/>
</dbReference>
<accession>A0ABY5ABR4</accession>
<dbReference type="RefSeq" id="WP_129483151.1">
    <property type="nucleotide sequence ID" value="NZ_CP099397.1"/>
</dbReference>
<keyword evidence="2" id="KW-1133">Transmembrane helix</keyword>
<feature type="region of interest" description="Disordered" evidence="1">
    <location>
        <begin position="1"/>
        <end position="73"/>
    </location>
</feature>
<keyword evidence="4" id="KW-1185">Reference proteome</keyword>
<feature type="compositionally biased region" description="Basic and acidic residues" evidence="1">
    <location>
        <begin position="25"/>
        <end position="69"/>
    </location>
</feature>
<dbReference type="GeneID" id="300080843"/>
<gene>
    <name evidence="3" type="ORF">L1F06_007680</name>
</gene>
<proteinExistence type="predicted"/>
<feature type="transmembrane region" description="Helical" evidence="2">
    <location>
        <begin position="96"/>
        <end position="117"/>
    </location>
</feature>
<organism evidence="3 4">
    <name type="scientific">Ectopseudomonas hydrolytica</name>
    <dbReference type="NCBI Taxonomy" id="2493633"/>
    <lineage>
        <taxon>Bacteria</taxon>
        <taxon>Pseudomonadati</taxon>
        <taxon>Pseudomonadota</taxon>
        <taxon>Gammaproteobacteria</taxon>
        <taxon>Pseudomonadales</taxon>
        <taxon>Pseudomonadaceae</taxon>
        <taxon>Ectopseudomonas</taxon>
    </lineage>
</organism>
<evidence type="ECO:0000313" key="3">
    <source>
        <dbReference type="EMBL" id="USR41303.1"/>
    </source>
</evidence>
<protein>
    <submittedName>
        <fullName evidence="3">Uncharacterized protein</fullName>
    </submittedName>
</protein>
<name>A0ABY5ABR4_9GAMM</name>